<organism evidence="2 3">
    <name type="scientific">Anaerovirgula multivorans</name>
    <dbReference type="NCBI Taxonomy" id="312168"/>
    <lineage>
        <taxon>Bacteria</taxon>
        <taxon>Bacillati</taxon>
        <taxon>Bacillota</taxon>
        <taxon>Clostridia</taxon>
        <taxon>Peptostreptococcales</taxon>
        <taxon>Natronincolaceae</taxon>
        <taxon>Anaerovirgula</taxon>
    </lineage>
</organism>
<evidence type="ECO:0000259" key="1">
    <source>
        <dbReference type="Pfam" id="PF16473"/>
    </source>
</evidence>
<feature type="domain" description="3'-5' exoribonuclease Rv2179c-like" evidence="1">
    <location>
        <begin position="45"/>
        <end position="217"/>
    </location>
</feature>
<gene>
    <name evidence="2" type="ORF">SAMN05446037_1006111</name>
</gene>
<protein>
    <recommendedName>
        <fullName evidence="1">3'-5' exoribonuclease Rv2179c-like domain-containing protein</fullName>
    </recommendedName>
</protein>
<accession>A0A239CTF7</accession>
<dbReference type="Pfam" id="PF16473">
    <property type="entry name" value="Rv2179c-like"/>
    <property type="match status" value="1"/>
</dbReference>
<dbReference type="Proteomes" id="UP000198304">
    <property type="component" value="Unassembled WGS sequence"/>
</dbReference>
<sequence length="225" mass="26014">MGINENVERDVYIKSEEGWRKERRVVTEVIIKADDYPPAVSSRTDIMVDIETLGNKPDSNIIQLAAATFDIRTGYVGRIFNECANITMNETMKTTGSTIKWWLNTNKELLQDILNRGSMSSDDLVRCFCRWLNEQEGAVYLWGDGTLFDNNLIRTQMENLGLKYPINYRNDRDVRTILELAYTKVGKTREQFLARYENNNAHDAIDDVLHQIEIVTDCYNILTND</sequence>
<dbReference type="SUPFAM" id="SSF53098">
    <property type="entry name" value="Ribonuclease H-like"/>
    <property type="match status" value="1"/>
</dbReference>
<dbReference type="Gene3D" id="3.30.420.10">
    <property type="entry name" value="Ribonuclease H-like superfamily/Ribonuclease H"/>
    <property type="match status" value="1"/>
</dbReference>
<name>A0A239CTF7_9FIRM</name>
<dbReference type="InterPro" id="IPR036397">
    <property type="entry name" value="RNaseH_sf"/>
</dbReference>
<dbReference type="InterPro" id="IPR012337">
    <property type="entry name" value="RNaseH-like_sf"/>
</dbReference>
<evidence type="ECO:0000313" key="3">
    <source>
        <dbReference type="Proteomes" id="UP000198304"/>
    </source>
</evidence>
<dbReference type="RefSeq" id="WP_207652521.1">
    <property type="nucleotide sequence ID" value="NZ_FZOJ01000006.1"/>
</dbReference>
<dbReference type="GO" id="GO:0003676">
    <property type="term" value="F:nucleic acid binding"/>
    <property type="evidence" value="ECO:0007669"/>
    <property type="project" value="InterPro"/>
</dbReference>
<keyword evidence="3" id="KW-1185">Reference proteome</keyword>
<evidence type="ECO:0000313" key="2">
    <source>
        <dbReference type="EMBL" id="SNS22653.1"/>
    </source>
</evidence>
<proteinExistence type="predicted"/>
<dbReference type="AlphaFoldDB" id="A0A239CTF7"/>
<reference evidence="3" key="1">
    <citation type="submission" date="2017-06" db="EMBL/GenBank/DDBJ databases">
        <authorList>
            <person name="Varghese N."/>
            <person name="Submissions S."/>
        </authorList>
    </citation>
    <scope>NUCLEOTIDE SEQUENCE [LARGE SCALE GENOMIC DNA]</scope>
    <source>
        <strain evidence="3">SCA</strain>
    </source>
</reference>
<dbReference type="EMBL" id="FZOJ01000006">
    <property type="protein sequence ID" value="SNS22653.1"/>
    <property type="molecule type" value="Genomic_DNA"/>
</dbReference>
<dbReference type="InterPro" id="IPR033390">
    <property type="entry name" value="Rv2179c-like"/>
</dbReference>